<name>F0SS10_RUBBR</name>
<dbReference type="Proteomes" id="UP000006860">
    <property type="component" value="Chromosome"/>
</dbReference>
<evidence type="ECO:0000313" key="2">
    <source>
        <dbReference type="Proteomes" id="UP000006860"/>
    </source>
</evidence>
<reference evidence="2" key="1">
    <citation type="submission" date="2011-02" db="EMBL/GenBank/DDBJ databases">
        <title>The complete genome of Planctomyces brasiliensis DSM 5305.</title>
        <authorList>
            <person name="Lucas S."/>
            <person name="Copeland A."/>
            <person name="Lapidus A."/>
            <person name="Bruce D."/>
            <person name="Goodwin L."/>
            <person name="Pitluck S."/>
            <person name="Kyrpides N."/>
            <person name="Mavromatis K."/>
            <person name="Pagani I."/>
            <person name="Ivanova N."/>
            <person name="Ovchinnikova G."/>
            <person name="Lu M."/>
            <person name="Detter J.C."/>
            <person name="Han C."/>
            <person name="Land M."/>
            <person name="Hauser L."/>
            <person name="Markowitz V."/>
            <person name="Cheng J.-F."/>
            <person name="Hugenholtz P."/>
            <person name="Woyke T."/>
            <person name="Wu D."/>
            <person name="Tindall B."/>
            <person name="Pomrenke H.G."/>
            <person name="Brambilla E."/>
            <person name="Klenk H.-P."/>
            <person name="Eisen J.A."/>
        </authorList>
    </citation>
    <scope>NUCLEOTIDE SEQUENCE [LARGE SCALE GENOMIC DNA]</scope>
    <source>
        <strain evidence="2">ATCC 49424 / DSM 5305 / JCM 21570 / NBRC 103401 / IFAM 1448</strain>
    </source>
</reference>
<protein>
    <submittedName>
        <fullName evidence="1">Uncharacterized protein</fullName>
    </submittedName>
</protein>
<keyword evidence="2" id="KW-1185">Reference proteome</keyword>
<dbReference type="HOGENOM" id="CLU_2865070_0_0_0"/>
<proteinExistence type="predicted"/>
<gene>
    <name evidence="1" type="ordered locus">Plabr_3758</name>
</gene>
<dbReference type="EMBL" id="CP002546">
    <property type="protein sequence ID" value="ADY61348.1"/>
    <property type="molecule type" value="Genomic_DNA"/>
</dbReference>
<evidence type="ECO:0000313" key="1">
    <source>
        <dbReference type="EMBL" id="ADY61348.1"/>
    </source>
</evidence>
<accession>F0SS10</accession>
<sequence>MDGILVWGDNGHVSARAYNTSGRSSQFAARGPKRPEMRPFAIPRGRDFRIETGLEFPDHLSVTN</sequence>
<dbReference type="AlphaFoldDB" id="F0SS10"/>
<organism evidence="1 2">
    <name type="scientific">Rubinisphaera brasiliensis (strain ATCC 49424 / DSM 5305 / JCM 21570 / IAM 15109 / NBRC 103401 / IFAM 1448)</name>
    <name type="common">Planctomyces brasiliensis</name>
    <dbReference type="NCBI Taxonomy" id="756272"/>
    <lineage>
        <taxon>Bacteria</taxon>
        <taxon>Pseudomonadati</taxon>
        <taxon>Planctomycetota</taxon>
        <taxon>Planctomycetia</taxon>
        <taxon>Planctomycetales</taxon>
        <taxon>Planctomycetaceae</taxon>
        <taxon>Rubinisphaera</taxon>
    </lineage>
</organism>
<dbReference type="STRING" id="756272.Plabr_3758"/>
<dbReference type="KEGG" id="pbs:Plabr_3758"/>